<gene>
    <name evidence="1" type="ORF">HMPREF6485_0905</name>
</gene>
<dbReference type="STRING" id="873513.HMPREF6485_0905"/>
<name>E6K5R3_9BACT</name>
<protein>
    <submittedName>
        <fullName evidence="1">Uncharacterized protein</fullName>
    </submittedName>
</protein>
<reference evidence="1 2" key="1">
    <citation type="submission" date="2010-10" db="EMBL/GenBank/DDBJ databases">
        <authorList>
            <person name="Muzny D."/>
            <person name="Qin X."/>
            <person name="Deng J."/>
            <person name="Jiang H."/>
            <person name="Liu Y."/>
            <person name="Qu J."/>
            <person name="Song X.-Z."/>
            <person name="Zhang L."/>
            <person name="Thornton R."/>
            <person name="Coyle M."/>
            <person name="Francisco L."/>
            <person name="Jackson L."/>
            <person name="Javaid M."/>
            <person name="Korchina V."/>
            <person name="Kovar C."/>
            <person name="Mata R."/>
            <person name="Mathew T."/>
            <person name="Ngo R."/>
            <person name="Nguyen L."/>
            <person name="Nguyen N."/>
            <person name="Okwuonu G."/>
            <person name="Ongeri F."/>
            <person name="Pham C."/>
            <person name="Simmons D."/>
            <person name="Wilczek-Boney K."/>
            <person name="Hale W."/>
            <person name="Jakkamsetti A."/>
            <person name="Pham P."/>
            <person name="Ruth R."/>
            <person name="San Lucas F."/>
            <person name="Warren J."/>
            <person name="Zhang J."/>
            <person name="Zhao Z."/>
            <person name="Zhou C."/>
            <person name="Zhu D."/>
            <person name="Lee S."/>
            <person name="Bess C."/>
            <person name="Blankenburg K."/>
            <person name="Forbes L."/>
            <person name="Fu Q."/>
            <person name="Gubbala S."/>
            <person name="Hirani K."/>
            <person name="Jayaseelan J.C."/>
            <person name="Lara F."/>
            <person name="Munidasa M."/>
            <person name="Palculict T."/>
            <person name="Patil S."/>
            <person name="Pu L.-L."/>
            <person name="Saada N."/>
            <person name="Tang L."/>
            <person name="Weissenberger G."/>
            <person name="Zhu Y."/>
            <person name="Hemphill L."/>
            <person name="Shang Y."/>
            <person name="Youmans B."/>
            <person name="Ayvaz T."/>
            <person name="Ross M."/>
            <person name="Santibanez J."/>
            <person name="Aqrawi P."/>
            <person name="Gross S."/>
            <person name="Joshi V."/>
            <person name="Fowler G."/>
            <person name="Nazareth L."/>
            <person name="Reid J."/>
            <person name="Worley K."/>
            <person name="Petrosino J."/>
            <person name="Highlander S."/>
            <person name="Gibbs R."/>
        </authorList>
    </citation>
    <scope>NUCLEOTIDE SEQUENCE [LARGE SCALE GENOMIC DNA]</scope>
    <source>
        <strain evidence="1 2">ATCC 33574</strain>
    </source>
</reference>
<dbReference type="AlphaFoldDB" id="E6K5R3"/>
<dbReference type="EMBL" id="AEPD01000017">
    <property type="protein sequence ID" value="EFU31189.1"/>
    <property type="molecule type" value="Genomic_DNA"/>
</dbReference>
<proteinExistence type="predicted"/>
<evidence type="ECO:0000313" key="2">
    <source>
        <dbReference type="Proteomes" id="UP000003112"/>
    </source>
</evidence>
<organism evidence="1 2">
    <name type="scientific">Segatella buccae ATCC 33574</name>
    <dbReference type="NCBI Taxonomy" id="873513"/>
    <lineage>
        <taxon>Bacteria</taxon>
        <taxon>Pseudomonadati</taxon>
        <taxon>Bacteroidota</taxon>
        <taxon>Bacteroidia</taxon>
        <taxon>Bacteroidales</taxon>
        <taxon>Prevotellaceae</taxon>
        <taxon>Segatella</taxon>
    </lineage>
</organism>
<dbReference type="HOGENOM" id="CLU_3274437_0_0_10"/>
<comment type="caution">
    <text evidence="1">The sequence shown here is derived from an EMBL/GenBank/DDBJ whole genome shotgun (WGS) entry which is preliminary data.</text>
</comment>
<keyword evidence="2" id="KW-1185">Reference proteome</keyword>
<evidence type="ECO:0000313" key="1">
    <source>
        <dbReference type="EMBL" id="EFU31189.1"/>
    </source>
</evidence>
<accession>E6K5R3</accession>
<dbReference type="Proteomes" id="UP000003112">
    <property type="component" value="Unassembled WGS sequence"/>
</dbReference>
<sequence length="41" mass="4725">MFVFGLSVCDICAERPIRCKYASFGDTFKMLEIRCLNFLDA</sequence>